<comment type="caution">
    <text evidence="3">The sequence shown here is derived from an EMBL/GenBank/DDBJ whole genome shotgun (WGS) entry which is preliminary data.</text>
</comment>
<dbReference type="EMBL" id="JALJYF010000001">
    <property type="protein sequence ID" value="MCP1726463.1"/>
    <property type="molecule type" value="Genomic_DNA"/>
</dbReference>
<feature type="coiled-coil region" evidence="1">
    <location>
        <begin position="31"/>
        <end position="86"/>
    </location>
</feature>
<keyword evidence="2" id="KW-0472">Membrane</keyword>
<keyword evidence="2" id="KW-0812">Transmembrane</keyword>
<evidence type="ECO:0000313" key="3">
    <source>
        <dbReference type="EMBL" id="MCP1726463.1"/>
    </source>
</evidence>
<keyword evidence="1" id="KW-0175">Coiled coil</keyword>
<name>A0ABT1G590_9GAMM</name>
<proteinExistence type="predicted"/>
<gene>
    <name evidence="3" type="ORF">J2T60_000428</name>
</gene>
<evidence type="ECO:0000256" key="1">
    <source>
        <dbReference type="SAM" id="Coils"/>
    </source>
</evidence>
<feature type="transmembrane region" description="Helical" evidence="2">
    <location>
        <begin position="6"/>
        <end position="28"/>
    </location>
</feature>
<sequence length="131" mass="14594">MSIDWTVIIGGLIIGIMGLALALFVVAIRRLRTAEQLMRRVRQELDKGGREQAEIKPYVLQLGERLSGMEKRLRHLGERMSQVESRAQSGPDYDQAIRMARNGAGPDELMRQCGLGQSEAKLVVAIHGVQK</sequence>
<dbReference type="RefSeq" id="WP_253444787.1">
    <property type="nucleotide sequence ID" value="NZ_JALJYF010000001.1"/>
</dbReference>
<reference evidence="3 4" key="1">
    <citation type="submission" date="2022-03" db="EMBL/GenBank/DDBJ databases">
        <title>Genomic Encyclopedia of Type Strains, Phase III (KMG-III): the genomes of soil and plant-associated and newly described type strains.</title>
        <authorList>
            <person name="Whitman W."/>
        </authorList>
    </citation>
    <scope>NUCLEOTIDE SEQUENCE [LARGE SCALE GENOMIC DNA]</scope>
    <source>
        <strain evidence="3 4">BSker1</strain>
    </source>
</reference>
<dbReference type="Proteomes" id="UP001523550">
    <property type="component" value="Unassembled WGS sequence"/>
</dbReference>
<evidence type="ECO:0000313" key="4">
    <source>
        <dbReference type="Proteomes" id="UP001523550"/>
    </source>
</evidence>
<accession>A0ABT1G590</accession>
<keyword evidence="4" id="KW-1185">Reference proteome</keyword>
<dbReference type="InterPro" id="IPR021244">
    <property type="entry name" value="DUF2802"/>
</dbReference>
<evidence type="ECO:0000256" key="2">
    <source>
        <dbReference type="SAM" id="Phobius"/>
    </source>
</evidence>
<dbReference type="Pfam" id="PF10975">
    <property type="entry name" value="DUF2802"/>
    <property type="match status" value="1"/>
</dbReference>
<organism evidence="3 4">
    <name type="scientific">Natronospira proteinivora</name>
    <dbReference type="NCBI Taxonomy" id="1807133"/>
    <lineage>
        <taxon>Bacteria</taxon>
        <taxon>Pseudomonadati</taxon>
        <taxon>Pseudomonadota</taxon>
        <taxon>Gammaproteobacteria</taxon>
        <taxon>Natronospirales</taxon>
        <taxon>Natronospiraceae</taxon>
        <taxon>Natronospira</taxon>
    </lineage>
</organism>
<keyword evidence="2" id="KW-1133">Transmembrane helix</keyword>
<protein>
    <submittedName>
        <fullName evidence="3">Flp pilus assembly protein TadB</fullName>
    </submittedName>
</protein>